<gene>
    <name evidence="1" type="ORF">EZS27_023058</name>
</gene>
<organism evidence="1">
    <name type="scientific">termite gut metagenome</name>
    <dbReference type="NCBI Taxonomy" id="433724"/>
    <lineage>
        <taxon>unclassified sequences</taxon>
        <taxon>metagenomes</taxon>
        <taxon>organismal metagenomes</taxon>
    </lineage>
</organism>
<proteinExistence type="predicted"/>
<dbReference type="EMBL" id="SNRY01001894">
    <property type="protein sequence ID" value="KAA6327996.1"/>
    <property type="molecule type" value="Genomic_DNA"/>
</dbReference>
<comment type="caution">
    <text evidence="1">The sequence shown here is derived from an EMBL/GenBank/DDBJ whole genome shotgun (WGS) entry which is preliminary data.</text>
</comment>
<name>A0A5J4R276_9ZZZZ</name>
<accession>A0A5J4R276</accession>
<evidence type="ECO:0000313" key="1">
    <source>
        <dbReference type="EMBL" id="KAA6327996.1"/>
    </source>
</evidence>
<reference evidence="1" key="1">
    <citation type="submission" date="2019-03" db="EMBL/GenBank/DDBJ databases">
        <title>Single cell metagenomics reveals metabolic interactions within the superorganism composed of flagellate Streblomastix strix and complex community of Bacteroidetes bacteria on its surface.</title>
        <authorList>
            <person name="Treitli S.C."/>
            <person name="Kolisko M."/>
            <person name="Husnik F."/>
            <person name="Keeling P."/>
            <person name="Hampl V."/>
        </authorList>
    </citation>
    <scope>NUCLEOTIDE SEQUENCE</scope>
    <source>
        <strain evidence="1">STM</strain>
    </source>
</reference>
<sequence length="216" mass="24278">MLPQGIVCNIVSQDDLIPLAWSEGVRKFTYRKTPTLPDGITGDKTDNILIAFNVIPIGEDGMEAEAKGTMPRYIGYKCTDYEYALNTVSPEYRGGFEIWRMLAPGMPHKHFYPRQGKSPHDGAVKDGKLITVRDANTLYTECAIPWSEIPDVKKAIDRGDKIKFSARINDDGAGAACMELARERSVSKKNSRAFHPDWKEHWANEIEFGVEKSLIQ</sequence>
<protein>
    <submittedName>
        <fullName evidence="1">Uncharacterized protein</fullName>
    </submittedName>
</protein>
<dbReference type="AlphaFoldDB" id="A0A5J4R276"/>